<dbReference type="InterPro" id="IPR004255">
    <property type="entry name" value="O-acyltransferase_WSD1_N"/>
</dbReference>
<evidence type="ECO:0000313" key="16">
    <source>
        <dbReference type="Proteomes" id="UP000036334"/>
    </source>
</evidence>
<evidence type="ECO:0000256" key="9">
    <source>
        <dbReference type="ARBA" id="ARBA00023315"/>
    </source>
</evidence>
<evidence type="ECO:0000256" key="10">
    <source>
        <dbReference type="ARBA" id="ARBA00048109"/>
    </source>
</evidence>
<dbReference type="RefSeq" id="WP_047316882.1">
    <property type="nucleotide sequence ID" value="NZ_LDPQ01000045.1"/>
</dbReference>
<dbReference type="PANTHER" id="PTHR31650">
    <property type="entry name" value="O-ACYLTRANSFERASE (WSD1-LIKE) FAMILY PROTEIN"/>
    <property type="match status" value="1"/>
</dbReference>
<evidence type="ECO:0000259" key="13">
    <source>
        <dbReference type="Pfam" id="PF03007"/>
    </source>
</evidence>
<dbReference type="Pfam" id="PF06974">
    <property type="entry name" value="WS_DGAT_C"/>
    <property type="match status" value="1"/>
</dbReference>
<dbReference type="OrthoDB" id="9810950at2"/>
<dbReference type="Gene3D" id="3.30.559.10">
    <property type="entry name" value="Chloramphenicol acetyltransferase-like domain"/>
    <property type="match status" value="1"/>
</dbReference>
<feature type="region of interest" description="Disordered" evidence="12">
    <location>
        <begin position="442"/>
        <end position="463"/>
    </location>
</feature>
<evidence type="ECO:0000256" key="5">
    <source>
        <dbReference type="ARBA" id="ARBA00022516"/>
    </source>
</evidence>
<accession>A0A0I9Y7H8</accession>
<reference evidence="15 16" key="1">
    <citation type="submission" date="2015-05" db="EMBL/GenBank/DDBJ databases">
        <title>Genome sequence of Mycobacterium haemophilum.</title>
        <authorList>
            <person name="Greninger A.L."/>
            <person name="Cunningham G."/>
            <person name="Miller S."/>
        </authorList>
    </citation>
    <scope>NUCLEOTIDE SEQUENCE [LARGE SCALE GENOMIC DNA]</scope>
    <source>
        <strain evidence="16">UC1</strain>
    </source>
</reference>
<comment type="pathway">
    <text evidence="2">Lipid metabolism.</text>
</comment>
<feature type="domain" description="O-acyltransferase WSD1-like N-terminal" evidence="13">
    <location>
        <begin position="7"/>
        <end position="246"/>
    </location>
</feature>
<dbReference type="SUPFAM" id="SSF52777">
    <property type="entry name" value="CoA-dependent acyltransferases"/>
    <property type="match status" value="1"/>
</dbReference>
<dbReference type="InterPro" id="IPR045034">
    <property type="entry name" value="O-acyltransferase_WSD1-like"/>
</dbReference>
<evidence type="ECO:0000256" key="3">
    <source>
        <dbReference type="ARBA" id="ARBA00009587"/>
    </source>
</evidence>
<dbReference type="GO" id="GO:0019432">
    <property type="term" value="P:triglyceride biosynthetic process"/>
    <property type="evidence" value="ECO:0007669"/>
    <property type="project" value="UniProtKB-UniPathway"/>
</dbReference>
<dbReference type="GO" id="GO:0005886">
    <property type="term" value="C:plasma membrane"/>
    <property type="evidence" value="ECO:0007669"/>
    <property type="project" value="TreeGrafter"/>
</dbReference>
<dbReference type="EMBL" id="LDPR01000037">
    <property type="protein sequence ID" value="KLO33989.1"/>
    <property type="molecule type" value="Genomic_DNA"/>
</dbReference>
<dbReference type="GO" id="GO:0051701">
    <property type="term" value="P:biological process involved in interaction with host"/>
    <property type="evidence" value="ECO:0007669"/>
    <property type="project" value="TreeGrafter"/>
</dbReference>
<dbReference type="InterPro" id="IPR023213">
    <property type="entry name" value="CAT-like_dom_sf"/>
</dbReference>
<dbReference type="UniPathway" id="UPA00282"/>
<feature type="domain" description="O-acyltransferase WSD1 C-terminal" evidence="14">
    <location>
        <begin position="290"/>
        <end position="420"/>
    </location>
</feature>
<keyword evidence="9 11" id="KW-0012">Acyltransferase</keyword>
<evidence type="ECO:0000256" key="8">
    <source>
        <dbReference type="ARBA" id="ARBA00023098"/>
    </source>
</evidence>
<dbReference type="GO" id="GO:0004144">
    <property type="term" value="F:diacylglycerol O-acyltransferase activity"/>
    <property type="evidence" value="ECO:0007669"/>
    <property type="project" value="UniProtKB-EC"/>
</dbReference>
<keyword evidence="7 11" id="KW-0319">Glycerol metabolism</keyword>
<evidence type="ECO:0000313" key="15">
    <source>
        <dbReference type="EMBL" id="KLO33989.1"/>
    </source>
</evidence>
<dbReference type="Proteomes" id="UP000036334">
    <property type="component" value="Unassembled WGS sequence"/>
</dbReference>
<evidence type="ECO:0000256" key="6">
    <source>
        <dbReference type="ARBA" id="ARBA00022679"/>
    </source>
</evidence>
<comment type="caution">
    <text evidence="15">The sequence shown here is derived from an EMBL/GenBank/DDBJ whole genome shotgun (WGS) entry which is preliminary data.</text>
</comment>
<evidence type="ECO:0000256" key="11">
    <source>
        <dbReference type="RuleBase" id="RU361241"/>
    </source>
</evidence>
<keyword evidence="6 11" id="KW-0808">Transferase</keyword>
<evidence type="ECO:0000256" key="2">
    <source>
        <dbReference type="ARBA" id="ARBA00005189"/>
    </source>
</evidence>
<dbReference type="PANTHER" id="PTHR31650:SF1">
    <property type="entry name" value="WAX ESTER SYNTHASE_DIACYLGLYCEROL ACYLTRANSFERASE 4-RELATED"/>
    <property type="match status" value="1"/>
</dbReference>
<keyword evidence="8 11" id="KW-0443">Lipid metabolism</keyword>
<comment type="pathway">
    <text evidence="1 11">Glycerolipid metabolism; triacylglycerol biosynthesis.</text>
</comment>
<dbReference type="InterPro" id="IPR014292">
    <property type="entry name" value="Acyl_transf_WS/DGAT"/>
</dbReference>
<protein>
    <recommendedName>
        <fullName evidence="4 11">Diacylglycerol O-acyltransferase</fullName>
        <ecNumber evidence="4 11">2.3.1.20</ecNumber>
    </recommendedName>
</protein>
<evidence type="ECO:0000256" key="1">
    <source>
        <dbReference type="ARBA" id="ARBA00004771"/>
    </source>
</evidence>
<proteinExistence type="inferred from homology"/>
<dbReference type="AlphaFoldDB" id="A0A0I9Y7H8"/>
<comment type="similarity">
    <text evidence="3 11">Belongs to the long-chain O-acyltransferase family.</text>
</comment>
<dbReference type="GO" id="GO:0001666">
    <property type="term" value="P:response to hypoxia"/>
    <property type="evidence" value="ECO:0007669"/>
    <property type="project" value="TreeGrafter"/>
</dbReference>
<dbReference type="STRING" id="1202450.B586_18060"/>
<gene>
    <name evidence="15" type="ORF">ABH38_20125</name>
</gene>
<keyword evidence="5 11" id="KW-0444">Lipid biosynthesis</keyword>
<name>A0A0I9Y7H8_9MYCO</name>
<dbReference type="Pfam" id="PF03007">
    <property type="entry name" value="WS_DGAT_cat"/>
    <property type="match status" value="1"/>
</dbReference>
<evidence type="ECO:0000256" key="7">
    <source>
        <dbReference type="ARBA" id="ARBA00022798"/>
    </source>
</evidence>
<dbReference type="GO" id="GO:0006071">
    <property type="term" value="P:glycerol metabolic process"/>
    <property type="evidence" value="ECO:0007669"/>
    <property type="project" value="UniProtKB-KW"/>
</dbReference>
<dbReference type="InterPro" id="IPR009721">
    <property type="entry name" value="O-acyltransferase_WSD1_C"/>
</dbReference>
<evidence type="ECO:0000256" key="12">
    <source>
        <dbReference type="SAM" id="MobiDB-lite"/>
    </source>
</evidence>
<evidence type="ECO:0000256" key="4">
    <source>
        <dbReference type="ARBA" id="ARBA00013244"/>
    </source>
</evidence>
<dbReference type="PATRIC" id="fig|29311.18.peg.3511"/>
<dbReference type="EC" id="2.3.1.20" evidence="4 11"/>
<comment type="catalytic activity">
    <reaction evidence="10 11">
        <text>an acyl-CoA + a 1,2-diacyl-sn-glycerol = a triacyl-sn-glycerol + CoA</text>
        <dbReference type="Rhea" id="RHEA:10868"/>
        <dbReference type="ChEBI" id="CHEBI:17815"/>
        <dbReference type="ChEBI" id="CHEBI:57287"/>
        <dbReference type="ChEBI" id="CHEBI:58342"/>
        <dbReference type="ChEBI" id="CHEBI:64615"/>
        <dbReference type="EC" id="2.3.1.20"/>
    </reaction>
</comment>
<organism evidence="15 16">
    <name type="scientific">Mycobacterium haemophilum</name>
    <dbReference type="NCBI Taxonomy" id="29311"/>
    <lineage>
        <taxon>Bacteria</taxon>
        <taxon>Bacillati</taxon>
        <taxon>Actinomycetota</taxon>
        <taxon>Actinomycetes</taxon>
        <taxon>Mycobacteriales</taxon>
        <taxon>Mycobacteriaceae</taxon>
        <taxon>Mycobacterium</taxon>
    </lineage>
</organism>
<dbReference type="GO" id="GO:0071731">
    <property type="term" value="P:response to nitric oxide"/>
    <property type="evidence" value="ECO:0007669"/>
    <property type="project" value="TreeGrafter"/>
</dbReference>
<sequence>MAQRKTLDAGSLKARDPDRQASLAIGAVAIVDGAVPDFVALETLLAERIQSIPRCTQTLRTHPFDVTTQQWIDYPGFDLTDHLRRVAVAPPGDDTELFTAIAHALERPLDLDRPLWECWVIEGLKGNQWAILMKIHHCMADDISAAHILTRLCDDADSHTFANHIGSKQVSPANRDERSWADTLWRAYTGIVAKAAEAAAGAIWPGVRATPSGLVSTMRRYSTVRVPITDVDSVCRKFGVTSNDVALAAITEGFRTVLLHRGEQPRADSLRTLASMSGRSAAAVEKLPYLPVDHEDPVQRLQTVHNRLAATRHDPRGNILESAINRLPITLRAHAIQLLNRLPKPGIVTLATNAPGPRDRLRLMGQRMERVLPIPPTALKLNTGVAVLSYGDELVFGITADYDAAPDIERLTAGIELEITRLVALSHDSVLLFTKDRHARSSGVLPSEAPRRRAATPSARARR</sequence>
<evidence type="ECO:0000259" key="14">
    <source>
        <dbReference type="Pfam" id="PF06974"/>
    </source>
</evidence>
<dbReference type="NCBIfam" id="TIGR02946">
    <property type="entry name" value="acyl_WS_DGAT"/>
    <property type="match status" value="1"/>
</dbReference>
<keyword evidence="16" id="KW-1185">Reference proteome</keyword>